<dbReference type="EMBL" id="VEVQ02000023">
    <property type="protein sequence ID" value="NHN28082.1"/>
    <property type="molecule type" value="Genomic_DNA"/>
</dbReference>
<reference evidence="2 3" key="2">
    <citation type="submission" date="2019-05" db="EMBL/GenBank/DDBJ databases">
        <authorList>
            <person name="Lianzixin W."/>
        </authorList>
    </citation>
    <scope>NUCLEOTIDE SEQUENCE [LARGE SCALE GENOMIC DNA]</scope>
    <source>
        <strain evidence="2 3">EC11</strain>
    </source>
</reference>
<dbReference type="RefSeq" id="WP_140964586.1">
    <property type="nucleotide sequence ID" value="NZ_VEVQ02000023.1"/>
</dbReference>
<dbReference type="Proteomes" id="UP000817854">
    <property type="component" value="Unassembled WGS sequence"/>
</dbReference>
<evidence type="ECO:0000313" key="2">
    <source>
        <dbReference type="EMBL" id="NHN28082.1"/>
    </source>
</evidence>
<keyword evidence="1" id="KW-1133">Transmembrane helix</keyword>
<accession>A0ABX0IW91</accession>
<name>A0ABX0IW91_9FLAO</name>
<feature type="transmembrane region" description="Helical" evidence="1">
    <location>
        <begin position="27"/>
        <end position="50"/>
    </location>
</feature>
<organism evidence="2 3">
    <name type="scientific">Flavobacterium jejuense</name>
    <dbReference type="NCBI Taxonomy" id="1544455"/>
    <lineage>
        <taxon>Bacteria</taxon>
        <taxon>Pseudomonadati</taxon>
        <taxon>Bacteroidota</taxon>
        <taxon>Flavobacteriia</taxon>
        <taxon>Flavobacteriales</taxon>
        <taxon>Flavobacteriaceae</taxon>
        <taxon>Flavobacterium</taxon>
    </lineage>
</organism>
<evidence type="ECO:0000256" key="1">
    <source>
        <dbReference type="SAM" id="Phobius"/>
    </source>
</evidence>
<comment type="caution">
    <text evidence="2">The sequence shown here is derived from an EMBL/GenBank/DDBJ whole genome shotgun (WGS) entry which is preliminary data.</text>
</comment>
<reference evidence="2 3" key="3">
    <citation type="submission" date="2020-02" db="EMBL/GenBank/DDBJ databases">
        <title>Flavobacterium profundi sp. nov., isolated from a deep-sea seamount.</title>
        <authorList>
            <person name="Zhang D.-C."/>
        </authorList>
    </citation>
    <scope>NUCLEOTIDE SEQUENCE [LARGE SCALE GENOMIC DNA]</scope>
    <source>
        <strain evidence="2 3">EC11</strain>
    </source>
</reference>
<reference evidence="3" key="1">
    <citation type="submission" date="2019-05" db="EMBL/GenBank/DDBJ databases">
        <title>Flavobacterium profundi sp. nov., isolated from a deep-sea seamount.</title>
        <authorList>
            <person name="Zhang D.-C."/>
        </authorList>
    </citation>
    <scope>NUCLEOTIDE SEQUENCE [LARGE SCALE GENOMIC DNA]</scope>
    <source>
        <strain evidence="3">EC11</strain>
    </source>
</reference>
<protein>
    <submittedName>
        <fullName evidence="2">Uncharacterized protein</fullName>
    </submittedName>
</protein>
<keyword evidence="1" id="KW-0472">Membrane</keyword>
<gene>
    <name evidence="2" type="ORF">FIA58_020585</name>
</gene>
<keyword evidence="1" id="KW-0812">Transmembrane</keyword>
<keyword evidence="3" id="KW-1185">Reference proteome</keyword>
<proteinExistence type="predicted"/>
<sequence length="82" mass="9017">MSVFLGLILAILPEALLFFYYICLMDIGNAIGLISSVLGILSFFGIGISITDLLKKNLFLSAPPLPYGLDEGLKDEEKIFLY</sequence>
<evidence type="ECO:0000313" key="3">
    <source>
        <dbReference type="Proteomes" id="UP000817854"/>
    </source>
</evidence>